<proteinExistence type="predicted"/>
<dbReference type="RefSeq" id="WP_231444926.1">
    <property type="nucleotide sequence ID" value="NZ_JAJOMB010000012.1"/>
</dbReference>
<evidence type="ECO:0000313" key="3">
    <source>
        <dbReference type="Proteomes" id="UP001138997"/>
    </source>
</evidence>
<name>A0A9X1NGR8_9ACTN</name>
<evidence type="ECO:0000313" key="2">
    <source>
        <dbReference type="EMBL" id="MCD5313590.1"/>
    </source>
</evidence>
<gene>
    <name evidence="2" type="ORF">LR394_22015</name>
</gene>
<protein>
    <submittedName>
        <fullName evidence="2">Methyltransferase domain-containing protein</fullName>
    </submittedName>
</protein>
<dbReference type="PANTHER" id="PTHR43591">
    <property type="entry name" value="METHYLTRANSFERASE"/>
    <property type="match status" value="1"/>
</dbReference>
<dbReference type="InterPro" id="IPR013216">
    <property type="entry name" value="Methyltransf_11"/>
</dbReference>
<evidence type="ECO:0000259" key="1">
    <source>
        <dbReference type="Pfam" id="PF08241"/>
    </source>
</evidence>
<accession>A0A9X1NGR8</accession>
<dbReference type="Proteomes" id="UP001138997">
    <property type="component" value="Unassembled WGS sequence"/>
</dbReference>
<feature type="domain" description="Methyltransferase type 11" evidence="1">
    <location>
        <begin position="55"/>
        <end position="146"/>
    </location>
</feature>
<dbReference type="Pfam" id="PF08241">
    <property type="entry name" value="Methyltransf_11"/>
    <property type="match status" value="1"/>
</dbReference>
<organism evidence="2 3">
    <name type="scientific">Kineosporia babensis</name>
    <dbReference type="NCBI Taxonomy" id="499548"/>
    <lineage>
        <taxon>Bacteria</taxon>
        <taxon>Bacillati</taxon>
        <taxon>Actinomycetota</taxon>
        <taxon>Actinomycetes</taxon>
        <taxon>Kineosporiales</taxon>
        <taxon>Kineosporiaceae</taxon>
        <taxon>Kineosporia</taxon>
    </lineage>
</organism>
<dbReference type="PANTHER" id="PTHR43591:SF24">
    <property type="entry name" value="2-METHOXY-6-POLYPRENYL-1,4-BENZOQUINOL METHYLASE, MITOCHONDRIAL"/>
    <property type="match status" value="1"/>
</dbReference>
<comment type="caution">
    <text evidence="2">The sequence shown here is derived from an EMBL/GenBank/DDBJ whole genome shotgun (WGS) entry which is preliminary data.</text>
</comment>
<dbReference type="GO" id="GO:0008757">
    <property type="term" value="F:S-adenosylmethionine-dependent methyltransferase activity"/>
    <property type="evidence" value="ECO:0007669"/>
    <property type="project" value="InterPro"/>
</dbReference>
<keyword evidence="2" id="KW-0489">Methyltransferase</keyword>
<dbReference type="EMBL" id="JAJOMB010000012">
    <property type="protein sequence ID" value="MCD5313590.1"/>
    <property type="molecule type" value="Genomic_DNA"/>
</dbReference>
<dbReference type="InterPro" id="IPR029063">
    <property type="entry name" value="SAM-dependent_MTases_sf"/>
</dbReference>
<dbReference type="SUPFAM" id="SSF53335">
    <property type="entry name" value="S-adenosyl-L-methionine-dependent methyltransferases"/>
    <property type="match status" value="1"/>
</dbReference>
<dbReference type="AlphaFoldDB" id="A0A9X1NGR8"/>
<keyword evidence="3" id="KW-1185">Reference proteome</keyword>
<dbReference type="Gene3D" id="3.40.50.150">
    <property type="entry name" value="Vaccinia Virus protein VP39"/>
    <property type="match status" value="1"/>
</dbReference>
<dbReference type="GO" id="GO:0032259">
    <property type="term" value="P:methylation"/>
    <property type="evidence" value="ECO:0007669"/>
    <property type="project" value="UniProtKB-KW"/>
</dbReference>
<reference evidence="2" key="1">
    <citation type="submission" date="2021-11" db="EMBL/GenBank/DDBJ databases">
        <title>Streptomyces corallinus and Kineosporia corallina sp. nov., two new coral-derived marine actinobacteria.</title>
        <authorList>
            <person name="Buangrab K."/>
            <person name="Sutthacheep M."/>
            <person name="Yeemin T."/>
            <person name="Harunari E."/>
            <person name="Igarashi Y."/>
            <person name="Sripreechasak P."/>
            <person name="Kanchanasin P."/>
            <person name="Tanasupawat S."/>
            <person name="Phongsopitanun W."/>
        </authorList>
    </citation>
    <scope>NUCLEOTIDE SEQUENCE</scope>
    <source>
        <strain evidence="2">JCM 31032</strain>
    </source>
</reference>
<dbReference type="CDD" id="cd02440">
    <property type="entry name" value="AdoMet_MTases"/>
    <property type="match status" value="1"/>
</dbReference>
<keyword evidence="2" id="KW-0808">Transferase</keyword>
<sequence>MSPRTEHRVRNDPAQYDDLTDQWWRPHGKFAALHWLARARAGLIPDPPRPGAPLLDVACGAGLLQPHLTGRLAGWVHTGVDLSLLSLRQARTHGVTAVAADAGRLPFADHSFECVVAGEVLEHLPDLPSAVAEICRVLAPGGTLVMDTLNNTWLCRLALVRIAEHLPGGPPAGVHDPALLVSPNVLNELLAQHGVRMHRPTGLRPAAGQYLAWLARRREDVTMLPTRSVSMLYQATATKDAS</sequence>